<accession>A0A1Q2H2Q5</accession>
<organism evidence="2 3">
    <name type="scientific">Pseudoalteromonas aliena</name>
    <dbReference type="NCBI Taxonomy" id="247523"/>
    <lineage>
        <taxon>Bacteria</taxon>
        <taxon>Pseudomonadati</taxon>
        <taxon>Pseudomonadota</taxon>
        <taxon>Gammaproteobacteria</taxon>
        <taxon>Alteromonadales</taxon>
        <taxon>Pseudoalteromonadaceae</taxon>
        <taxon>Pseudoalteromonas</taxon>
    </lineage>
</organism>
<proteinExistence type="predicted"/>
<dbReference type="AlphaFoldDB" id="A0A1Q2H2Q5"/>
<dbReference type="EMBL" id="CP019628">
    <property type="protein sequence ID" value="AQQ01620.1"/>
    <property type="molecule type" value="Genomic_DNA"/>
</dbReference>
<dbReference type="STRING" id="247523.B0W48_18635"/>
<feature type="signal peptide" evidence="1">
    <location>
        <begin position="1"/>
        <end position="23"/>
    </location>
</feature>
<feature type="chain" id="PRO_5012546559" evidence="1">
    <location>
        <begin position="24"/>
        <end position="182"/>
    </location>
</feature>
<dbReference type="KEGG" id="paln:B0W48_18635"/>
<protein>
    <submittedName>
        <fullName evidence="2">Uncharacterized protein</fullName>
    </submittedName>
</protein>
<evidence type="ECO:0000313" key="3">
    <source>
        <dbReference type="Proteomes" id="UP000188243"/>
    </source>
</evidence>
<reference evidence="2 3" key="1">
    <citation type="submission" date="2017-02" db="EMBL/GenBank/DDBJ databases">
        <title>Complete genome sequence of the cold-active Pseudoalteromonas aliena strain EH1 isolated from Arctic seawater.</title>
        <authorList>
            <person name="Kim E."/>
            <person name="Heo E."/>
            <person name="Kim H."/>
            <person name="Kim D."/>
        </authorList>
    </citation>
    <scope>NUCLEOTIDE SEQUENCE [LARGE SCALE GENOMIC DNA]</scope>
    <source>
        <strain evidence="2 3">EH1</strain>
    </source>
</reference>
<evidence type="ECO:0000313" key="2">
    <source>
        <dbReference type="EMBL" id="AQQ01620.1"/>
    </source>
</evidence>
<keyword evidence="1" id="KW-0732">Signal</keyword>
<name>A0A1Q2H2Q5_9GAMM</name>
<dbReference type="Proteomes" id="UP000188243">
    <property type="component" value="Chromosome"/>
</dbReference>
<evidence type="ECO:0000256" key="1">
    <source>
        <dbReference type="SAM" id="SignalP"/>
    </source>
</evidence>
<gene>
    <name evidence="2" type="ORF">B0W48_18635</name>
</gene>
<sequence length="182" mass="18243">MKSIILAGLVASASALISLPTYAQTDTAAKVQNESMNSLINILSNVTAQTSPEQLEKDLLEAITRICKNNEKNQLDETIPYGSCSPANIDGMISAVIASFGVDSPLISNFLAALSAYGVDSDTITIAAITAGIDATVASEATAAGPVGTQPAPPVIVALPTLPVSPGAGGTGGDTGISEVGN</sequence>
<dbReference type="RefSeq" id="WP_077538254.1">
    <property type="nucleotide sequence ID" value="NZ_CP019628.1"/>
</dbReference>